<name>A0ACC0C4G4_CATRO</name>
<dbReference type="EMBL" id="CM044701">
    <property type="protein sequence ID" value="KAI5679737.1"/>
    <property type="molecule type" value="Genomic_DNA"/>
</dbReference>
<protein>
    <submittedName>
        <fullName evidence="1">Uncharacterized protein</fullName>
    </submittedName>
</protein>
<organism evidence="1 2">
    <name type="scientific">Catharanthus roseus</name>
    <name type="common">Madagascar periwinkle</name>
    <name type="synonym">Vinca rosea</name>
    <dbReference type="NCBI Taxonomy" id="4058"/>
    <lineage>
        <taxon>Eukaryota</taxon>
        <taxon>Viridiplantae</taxon>
        <taxon>Streptophyta</taxon>
        <taxon>Embryophyta</taxon>
        <taxon>Tracheophyta</taxon>
        <taxon>Spermatophyta</taxon>
        <taxon>Magnoliopsida</taxon>
        <taxon>eudicotyledons</taxon>
        <taxon>Gunneridae</taxon>
        <taxon>Pentapetalae</taxon>
        <taxon>asterids</taxon>
        <taxon>lamiids</taxon>
        <taxon>Gentianales</taxon>
        <taxon>Apocynaceae</taxon>
        <taxon>Rauvolfioideae</taxon>
        <taxon>Vinceae</taxon>
        <taxon>Catharanthinae</taxon>
        <taxon>Catharanthus</taxon>
    </lineage>
</organism>
<dbReference type="Proteomes" id="UP001060085">
    <property type="component" value="Linkage Group LG01"/>
</dbReference>
<evidence type="ECO:0000313" key="1">
    <source>
        <dbReference type="EMBL" id="KAI5679737.1"/>
    </source>
</evidence>
<proteinExistence type="predicted"/>
<sequence>MAAVQRKRKSNDVADSAPELVHSDEKIQESLNSDKKIENKSSTQKFLQSVEAETSSKGKKRFKRRKRKKDYKLDGNCKRGAETHVNSRSKDEKEAKDEKKVKDEKEEMNKRNEKSDKRIGGIIFMCSAKTKPDCFHYRLMGVPAGKQEIVMGIKPGLKLFLFDFDVKLLYGIYEASSNGGMKLEPRAFNGAFPAQVRFKILKDCLPLPEGVFKKAIKENYDDKTRKFKTELTFEQVKRLTRLFCPAPWLQSNGKSAVHETMPAPVALTPPASIFPKDEALSERQYRERQHSQLHHSSIPLHHGDHLITPKNAHPQQPVFLTESEYRSYGLQSGRHLLPTAASNSVPIGHEFDNYGAEQLRSNLTPSDVNTTMVQNKGAVPDLLFLSEKEYRTYGLKGNHESHYRINPTREANCSFDDPSKDVCNPYDDSTASLVNRYLSLPRTAPNPAESYYITGARTYTNSSSYIQDRRDHLEKVNPDGRRPPYASHASDSVLDYNQKYHRLGDEPSFSATTVSSRYTFTGPSVFRH</sequence>
<evidence type="ECO:0000313" key="2">
    <source>
        <dbReference type="Proteomes" id="UP001060085"/>
    </source>
</evidence>
<comment type="caution">
    <text evidence="1">The sequence shown here is derived from an EMBL/GenBank/DDBJ whole genome shotgun (WGS) entry which is preliminary data.</text>
</comment>
<gene>
    <name evidence="1" type="ORF">M9H77_00964</name>
</gene>
<reference evidence="2" key="1">
    <citation type="journal article" date="2023" name="Nat. Plants">
        <title>Single-cell RNA sequencing provides a high-resolution roadmap for understanding the multicellular compartmentation of specialized metabolism.</title>
        <authorList>
            <person name="Sun S."/>
            <person name="Shen X."/>
            <person name="Li Y."/>
            <person name="Li Y."/>
            <person name="Wang S."/>
            <person name="Li R."/>
            <person name="Zhang H."/>
            <person name="Shen G."/>
            <person name="Guo B."/>
            <person name="Wei J."/>
            <person name="Xu J."/>
            <person name="St-Pierre B."/>
            <person name="Chen S."/>
            <person name="Sun C."/>
        </authorList>
    </citation>
    <scope>NUCLEOTIDE SEQUENCE [LARGE SCALE GENOMIC DNA]</scope>
</reference>
<keyword evidence="2" id="KW-1185">Reference proteome</keyword>
<accession>A0ACC0C4G4</accession>